<evidence type="ECO:0000256" key="9">
    <source>
        <dbReference type="PROSITE-ProRule" id="PRU00284"/>
    </source>
</evidence>
<keyword evidence="3" id="KW-0145">Chemotaxis</keyword>
<dbReference type="InterPro" id="IPR029151">
    <property type="entry name" value="Sensor-like_sf"/>
</dbReference>
<dbReference type="SMART" id="SM00304">
    <property type="entry name" value="HAMP"/>
    <property type="match status" value="2"/>
</dbReference>
<dbReference type="Gene3D" id="6.10.340.10">
    <property type="match status" value="1"/>
</dbReference>
<organism evidence="13 14">
    <name type="scientific">Desulfitobacterium dehalogenans (strain ATCC 51507 / DSM 9161 / JW/IU-DC1)</name>
    <dbReference type="NCBI Taxonomy" id="756499"/>
    <lineage>
        <taxon>Bacteria</taxon>
        <taxon>Bacillati</taxon>
        <taxon>Bacillota</taxon>
        <taxon>Clostridia</taxon>
        <taxon>Eubacteriales</taxon>
        <taxon>Desulfitobacteriaceae</taxon>
        <taxon>Desulfitobacterium</taxon>
    </lineage>
</organism>
<evidence type="ECO:0000256" key="1">
    <source>
        <dbReference type="ARBA" id="ARBA00004651"/>
    </source>
</evidence>
<keyword evidence="5 10" id="KW-1133">Transmembrane helix</keyword>
<reference evidence="14" key="1">
    <citation type="submission" date="2012-06" db="EMBL/GenBank/DDBJ databases">
        <title>Complete sequence of Desulfitobacterium dehalogenans ATCC 51507.</title>
        <authorList>
            <person name="Lucas S."/>
            <person name="Han J."/>
            <person name="Lapidus A."/>
            <person name="Cheng J.-F."/>
            <person name="Goodwin L."/>
            <person name="Pitluck S."/>
            <person name="Peters L."/>
            <person name="Ovchinnikova G."/>
            <person name="Teshima H."/>
            <person name="Detter J.C."/>
            <person name="Han C."/>
            <person name="Tapia R."/>
            <person name="Land M."/>
            <person name="Hauser L."/>
            <person name="Kyrpides N."/>
            <person name="Ivanova N."/>
            <person name="Pagani I."/>
            <person name="Kruse T."/>
            <person name="de Vos W.M."/>
            <person name="Smidt H."/>
            <person name="Woyke T."/>
        </authorList>
    </citation>
    <scope>NUCLEOTIDE SEQUENCE [LARGE SCALE GENOMIC DNA]</scope>
    <source>
        <strain evidence="14">ATCC 51507 / DSM 9161 / JW/IU-DC1</strain>
    </source>
</reference>
<dbReference type="KEGG" id="ddh:Desde_0642"/>
<dbReference type="InterPro" id="IPR004089">
    <property type="entry name" value="MCPsignal_dom"/>
</dbReference>
<protein>
    <submittedName>
        <fullName evidence="13">Methyl-accepting chemotaxis protein</fullName>
    </submittedName>
</protein>
<evidence type="ECO:0000313" key="14">
    <source>
        <dbReference type="Proteomes" id="UP000006053"/>
    </source>
</evidence>
<name>I4A558_DESDJ</name>
<dbReference type="Pfam" id="PF02743">
    <property type="entry name" value="dCache_1"/>
    <property type="match status" value="1"/>
</dbReference>
<comment type="subcellular location">
    <subcellularLocation>
        <location evidence="1">Cell membrane</location>
        <topology evidence="1">Multi-pass membrane protein</topology>
    </subcellularLocation>
</comment>
<evidence type="ECO:0000256" key="2">
    <source>
        <dbReference type="ARBA" id="ARBA00022475"/>
    </source>
</evidence>
<dbReference type="SMART" id="SM00283">
    <property type="entry name" value="MA"/>
    <property type="match status" value="1"/>
</dbReference>
<proteinExistence type="inferred from homology"/>
<dbReference type="Pfam" id="PF00015">
    <property type="entry name" value="MCPsignal"/>
    <property type="match status" value="1"/>
</dbReference>
<keyword evidence="14" id="KW-1185">Reference proteome</keyword>
<evidence type="ECO:0000256" key="6">
    <source>
        <dbReference type="ARBA" id="ARBA00023136"/>
    </source>
</evidence>
<dbReference type="AlphaFoldDB" id="I4A558"/>
<comment type="similarity">
    <text evidence="8">Belongs to the methyl-accepting chemotaxis (MCP) protein family.</text>
</comment>
<evidence type="ECO:0000256" key="5">
    <source>
        <dbReference type="ARBA" id="ARBA00022989"/>
    </source>
</evidence>
<dbReference type="InterPro" id="IPR033479">
    <property type="entry name" value="dCache_1"/>
</dbReference>
<dbReference type="GO" id="GO:0007165">
    <property type="term" value="P:signal transduction"/>
    <property type="evidence" value="ECO:0007669"/>
    <property type="project" value="UniProtKB-KW"/>
</dbReference>
<dbReference type="Gene3D" id="1.10.287.950">
    <property type="entry name" value="Methyl-accepting chemotaxis protein"/>
    <property type="match status" value="1"/>
</dbReference>
<dbReference type="SUPFAM" id="SSF103190">
    <property type="entry name" value="Sensory domain-like"/>
    <property type="match status" value="1"/>
</dbReference>
<dbReference type="Proteomes" id="UP000006053">
    <property type="component" value="Chromosome"/>
</dbReference>
<feature type="transmembrane region" description="Helical" evidence="10">
    <location>
        <begin position="285"/>
        <end position="304"/>
    </location>
</feature>
<evidence type="ECO:0000256" key="8">
    <source>
        <dbReference type="ARBA" id="ARBA00029447"/>
    </source>
</evidence>
<feature type="domain" description="Methyl-accepting transducer" evidence="11">
    <location>
        <begin position="379"/>
        <end position="616"/>
    </location>
</feature>
<keyword evidence="7 9" id="KW-0807">Transducer</keyword>
<evidence type="ECO:0000256" key="10">
    <source>
        <dbReference type="SAM" id="Phobius"/>
    </source>
</evidence>
<dbReference type="OrthoDB" id="597657at2"/>
<dbReference type="EMBL" id="CP003348">
    <property type="protein sequence ID" value="AFL99092.1"/>
    <property type="molecule type" value="Genomic_DNA"/>
</dbReference>
<evidence type="ECO:0000256" key="7">
    <source>
        <dbReference type="ARBA" id="ARBA00023224"/>
    </source>
</evidence>
<evidence type="ECO:0000256" key="4">
    <source>
        <dbReference type="ARBA" id="ARBA00022692"/>
    </source>
</evidence>
<evidence type="ECO:0000259" key="12">
    <source>
        <dbReference type="PROSITE" id="PS50885"/>
    </source>
</evidence>
<keyword evidence="2" id="KW-1003">Cell membrane</keyword>
<dbReference type="Gene3D" id="3.30.450.20">
    <property type="entry name" value="PAS domain"/>
    <property type="match status" value="1"/>
</dbReference>
<dbReference type="Pfam" id="PF00672">
    <property type="entry name" value="HAMP"/>
    <property type="match status" value="1"/>
</dbReference>
<keyword evidence="6 10" id="KW-0472">Membrane</keyword>
<feature type="domain" description="HAMP" evidence="12">
    <location>
        <begin position="305"/>
        <end position="360"/>
    </location>
</feature>
<dbReference type="GO" id="GO:0006935">
    <property type="term" value="P:chemotaxis"/>
    <property type="evidence" value="ECO:0007669"/>
    <property type="project" value="UniProtKB-KW"/>
</dbReference>
<dbReference type="RefSeq" id="WP_014792586.1">
    <property type="nucleotide sequence ID" value="NC_018017.1"/>
</dbReference>
<dbReference type="PROSITE" id="PS50885">
    <property type="entry name" value="HAMP"/>
    <property type="match status" value="1"/>
</dbReference>
<dbReference type="PANTHER" id="PTHR32089">
    <property type="entry name" value="METHYL-ACCEPTING CHEMOTAXIS PROTEIN MCPB"/>
    <property type="match status" value="1"/>
</dbReference>
<evidence type="ECO:0000256" key="3">
    <source>
        <dbReference type="ARBA" id="ARBA00022500"/>
    </source>
</evidence>
<dbReference type="CDD" id="cd12914">
    <property type="entry name" value="PDC1_DGC_like"/>
    <property type="match status" value="1"/>
</dbReference>
<keyword evidence="4 10" id="KW-0812">Transmembrane</keyword>
<sequence precursor="true">MKSIKTRLSLFFGVIILFICAGIGMISYSAASHSVSDNIDQSLLQLADEGAKTIKARVDVQLNAMAAVAESDLVINDQLTVEQKLNQLSREIKRSGYQKIGIGNLKGQVTLSDGSVIEVADRNYFKKALAGEGAVSDPVVGKASKALIVTYAVPIKDEAGKVKGVVIATRDGNELSAMTDDIKFGESGQAYMINNSGIVVAHKDKDLVMNMTNFSDLAKADESLRGLAALHEKMIQGEKGVGEYTYQNITRYMGFMPIEGTDWALAITAPKSEVMAKVDELAKNILLISVVFLVLGIVLTYWIASKISSPLKAVSEYLNTVATGDFTQEVSEKLLKMKDETGLLGNAMKTMRESIITIVGEVKEKSVHMNEVLSSINASMERLNHSIENVSATTEELSAGSEETAAATEEMNATSTQMEGAAETVASKSQETLITVGTVKAMAEEMKKKAMSSSSSAMEIYTKTKGDLQEAIEKSGIVSQINELSESILAITSQTNLLALNAAIEAARAGEAGKGFSVVAEEIRKLAESSNNAVARIQDVTKVIVEAVKDLTVSSGEILEFVDKKVLADYSYLVESSEQYSQSSSSIDAMMNEISVTSEELLASVQNMVQAIQGISQASNDAAHGASNIAGEAMDITQMTNEVIQLAQSAKDNSKSLNESISRFEI</sequence>
<accession>I4A558</accession>
<dbReference type="PANTHER" id="PTHR32089:SF112">
    <property type="entry name" value="LYSOZYME-LIKE PROTEIN-RELATED"/>
    <property type="match status" value="1"/>
</dbReference>
<evidence type="ECO:0000313" key="13">
    <source>
        <dbReference type="EMBL" id="AFL99092.1"/>
    </source>
</evidence>
<dbReference type="SUPFAM" id="SSF58104">
    <property type="entry name" value="Methyl-accepting chemotaxis protein (MCP) signaling domain"/>
    <property type="match status" value="1"/>
</dbReference>
<dbReference type="PROSITE" id="PS50111">
    <property type="entry name" value="CHEMOTAXIS_TRANSDUC_2"/>
    <property type="match status" value="1"/>
</dbReference>
<dbReference type="STRING" id="756499.Desde_0642"/>
<dbReference type="GO" id="GO:0005886">
    <property type="term" value="C:plasma membrane"/>
    <property type="evidence" value="ECO:0007669"/>
    <property type="project" value="UniProtKB-SubCell"/>
</dbReference>
<dbReference type="InterPro" id="IPR003660">
    <property type="entry name" value="HAMP_dom"/>
</dbReference>
<dbReference type="CDD" id="cd12912">
    <property type="entry name" value="PDC2_MCP_like"/>
    <property type="match status" value="1"/>
</dbReference>
<reference evidence="13 14" key="2">
    <citation type="journal article" date="2015" name="J. Bacteriol.">
        <title>Genomic, proteomic, and biochemical analysis of the organohalide respiratory pathway in Desulfitobacterium dehalogenans.</title>
        <authorList>
            <person name="Kruse T."/>
            <person name="van de Pas B.A."/>
            <person name="Atteia A."/>
            <person name="Krab K."/>
            <person name="Hagen W.R."/>
            <person name="Goodwin L."/>
            <person name="Chain P."/>
            <person name="Boeren S."/>
            <person name="Maphosa F."/>
            <person name="Schraa G."/>
            <person name="de Vos W.M."/>
            <person name="van der Oost J."/>
            <person name="Smidt H."/>
            <person name="Stams A.J."/>
        </authorList>
    </citation>
    <scope>NUCLEOTIDE SEQUENCE [LARGE SCALE GENOMIC DNA]</scope>
    <source>
        <strain evidence="14">ATCC 51507 / DSM 9161 / JW/IU-DC1</strain>
    </source>
</reference>
<dbReference type="eggNOG" id="COG0840">
    <property type="taxonomic scope" value="Bacteria"/>
</dbReference>
<evidence type="ECO:0000259" key="11">
    <source>
        <dbReference type="PROSITE" id="PS50111"/>
    </source>
</evidence>
<dbReference type="HOGENOM" id="CLU_000445_107_19_9"/>
<gene>
    <name evidence="13" type="ordered locus">Desde_0642</name>
</gene>